<evidence type="ECO:0000256" key="2">
    <source>
        <dbReference type="ARBA" id="ARBA00007362"/>
    </source>
</evidence>
<dbReference type="PANTHER" id="PTHR42920">
    <property type="entry name" value="OS03G0707200 PROTEIN-RELATED"/>
    <property type="match status" value="1"/>
</dbReference>
<comment type="caution">
    <text evidence="9">The sequence shown here is derived from an EMBL/GenBank/DDBJ whole genome shotgun (WGS) entry which is preliminary data.</text>
</comment>
<feature type="domain" description="EamA" evidence="8">
    <location>
        <begin position="12"/>
        <end position="146"/>
    </location>
</feature>
<name>A0A4R1BQM5_9ACTN</name>
<gene>
    <name evidence="9" type="ORF">E0L93_03645</name>
</gene>
<evidence type="ECO:0000256" key="5">
    <source>
        <dbReference type="ARBA" id="ARBA00022989"/>
    </source>
</evidence>
<accession>A0A4R1BQM5</accession>
<dbReference type="InterPro" id="IPR051258">
    <property type="entry name" value="Diverse_Substrate_Transporter"/>
</dbReference>
<feature type="transmembrane region" description="Helical" evidence="7">
    <location>
        <begin position="255"/>
        <end position="274"/>
    </location>
</feature>
<feature type="transmembrane region" description="Helical" evidence="7">
    <location>
        <begin position="159"/>
        <end position="178"/>
    </location>
</feature>
<feature type="transmembrane region" description="Helical" evidence="7">
    <location>
        <begin position="280"/>
        <end position="300"/>
    </location>
</feature>
<evidence type="ECO:0000256" key="7">
    <source>
        <dbReference type="SAM" id="Phobius"/>
    </source>
</evidence>
<dbReference type="PANTHER" id="PTHR42920:SF11">
    <property type="entry name" value="INNER MEMBRANE PROTEIN YTFF"/>
    <property type="match status" value="1"/>
</dbReference>
<evidence type="ECO:0000313" key="10">
    <source>
        <dbReference type="Proteomes" id="UP000295244"/>
    </source>
</evidence>
<keyword evidence="6 7" id="KW-0472">Membrane</keyword>
<feature type="transmembrane region" description="Helical" evidence="7">
    <location>
        <begin position="222"/>
        <end position="243"/>
    </location>
</feature>
<dbReference type="Pfam" id="PF00892">
    <property type="entry name" value="EamA"/>
    <property type="match status" value="2"/>
</dbReference>
<evidence type="ECO:0000256" key="6">
    <source>
        <dbReference type="ARBA" id="ARBA00023136"/>
    </source>
</evidence>
<feature type="transmembrane region" description="Helical" evidence="7">
    <location>
        <begin position="190"/>
        <end position="210"/>
    </location>
</feature>
<dbReference type="InterPro" id="IPR037185">
    <property type="entry name" value="EmrE-like"/>
</dbReference>
<reference evidence="9 10" key="1">
    <citation type="submission" date="2019-03" db="EMBL/GenBank/DDBJ databases">
        <title>Whole genome sequence of a novel Rubrobacter taiwanensis strain, isolated from Yellowstone National Park.</title>
        <authorList>
            <person name="Freed S."/>
            <person name="Ramaley R.F."/>
            <person name="Kyndt J.A."/>
        </authorList>
    </citation>
    <scope>NUCLEOTIDE SEQUENCE [LARGE SCALE GENOMIC DNA]</scope>
    <source>
        <strain evidence="9 10">Yellowstone</strain>
    </source>
</reference>
<keyword evidence="3" id="KW-1003">Cell membrane</keyword>
<sequence>MLRRSGTGFRLSAYLFLALAPLLWAGNFVFGRVLVEALPPFGLNLLRWVLACAILAPLALRWEGGIPVPPRRLWPALLGMAVSGVLLFNSLVYLALTETTSINASLINGATPILTIMLAALIGLDRLNGLRVFGAALSLFGVAWIVSRGSPEALLGLTFNRGDVIMLAAALMWAGYTVLARQVMGTLSPLAATTITSLLGLPMLLAVGGYELATQPVGEMTPVVILGLLYVAGGASVAAFLAWNTGIERVGAARGAVFLNLVPVFTAILAVPVLGESLAVAQVAGGLLVICGVTVAATLGRPGSHTKPPRRAR</sequence>
<feature type="domain" description="EamA" evidence="8">
    <location>
        <begin position="161"/>
        <end position="296"/>
    </location>
</feature>
<dbReference type="AlphaFoldDB" id="A0A4R1BQM5"/>
<evidence type="ECO:0000313" key="9">
    <source>
        <dbReference type="EMBL" id="TCJ20049.1"/>
    </source>
</evidence>
<evidence type="ECO:0000256" key="1">
    <source>
        <dbReference type="ARBA" id="ARBA00004651"/>
    </source>
</evidence>
<protein>
    <submittedName>
        <fullName evidence="9">DMT family transporter</fullName>
    </submittedName>
</protein>
<dbReference type="InterPro" id="IPR000620">
    <property type="entry name" value="EamA_dom"/>
</dbReference>
<dbReference type="OrthoDB" id="5186724at2"/>
<keyword evidence="4 7" id="KW-0812">Transmembrane</keyword>
<feature type="transmembrane region" description="Helical" evidence="7">
    <location>
        <begin position="129"/>
        <end position="147"/>
    </location>
</feature>
<evidence type="ECO:0000256" key="4">
    <source>
        <dbReference type="ARBA" id="ARBA00022692"/>
    </source>
</evidence>
<feature type="transmembrane region" description="Helical" evidence="7">
    <location>
        <begin position="74"/>
        <end position="96"/>
    </location>
</feature>
<organism evidence="9 10">
    <name type="scientific">Rubrobacter taiwanensis</name>
    <dbReference type="NCBI Taxonomy" id="185139"/>
    <lineage>
        <taxon>Bacteria</taxon>
        <taxon>Bacillati</taxon>
        <taxon>Actinomycetota</taxon>
        <taxon>Rubrobacteria</taxon>
        <taxon>Rubrobacterales</taxon>
        <taxon>Rubrobacteraceae</taxon>
        <taxon>Rubrobacter</taxon>
    </lineage>
</organism>
<dbReference type="SUPFAM" id="SSF103481">
    <property type="entry name" value="Multidrug resistance efflux transporter EmrE"/>
    <property type="match status" value="2"/>
</dbReference>
<keyword evidence="10" id="KW-1185">Reference proteome</keyword>
<keyword evidence="5 7" id="KW-1133">Transmembrane helix</keyword>
<comment type="similarity">
    <text evidence="2">Belongs to the EamA transporter family.</text>
</comment>
<dbReference type="RefSeq" id="WP_132688597.1">
    <property type="nucleotide sequence ID" value="NZ_SKBU01000006.1"/>
</dbReference>
<evidence type="ECO:0000256" key="3">
    <source>
        <dbReference type="ARBA" id="ARBA00022475"/>
    </source>
</evidence>
<comment type="subcellular location">
    <subcellularLocation>
        <location evidence="1">Cell membrane</location>
        <topology evidence="1">Multi-pass membrane protein</topology>
    </subcellularLocation>
</comment>
<feature type="transmembrane region" description="Helical" evidence="7">
    <location>
        <begin position="45"/>
        <end position="62"/>
    </location>
</feature>
<evidence type="ECO:0000259" key="8">
    <source>
        <dbReference type="Pfam" id="PF00892"/>
    </source>
</evidence>
<feature type="transmembrane region" description="Helical" evidence="7">
    <location>
        <begin position="12"/>
        <end position="33"/>
    </location>
</feature>
<proteinExistence type="inferred from homology"/>
<feature type="transmembrane region" description="Helical" evidence="7">
    <location>
        <begin position="102"/>
        <end position="122"/>
    </location>
</feature>
<dbReference type="GO" id="GO:0005886">
    <property type="term" value="C:plasma membrane"/>
    <property type="evidence" value="ECO:0007669"/>
    <property type="project" value="UniProtKB-SubCell"/>
</dbReference>
<dbReference type="Proteomes" id="UP000295244">
    <property type="component" value="Unassembled WGS sequence"/>
</dbReference>
<dbReference type="EMBL" id="SKBU01000006">
    <property type="protein sequence ID" value="TCJ20049.1"/>
    <property type="molecule type" value="Genomic_DNA"/>
</dbReference>